<evidence type="ECO:0000313" key="1">
    <source>
        <dbReference type="EMBL" id="PWA41681.1"/>
    </source>
</evidence>
<keyword evidence="2" id="KW-1185">Reference proteome</keyword>
<sequence length="193" mass="22470">MSAYFLNLFYFYHDLVANDDVEANDTFIEILGILFLGDYGLQNHIVTVELPIYKNKLEKFDRSMRVAKKDNLVYVRSNANLMEHNKKRNAINHEVLLGEYASEAQDWLVEGDDAYWEAVSDVLGFEDELSPLTSARTNERKVFEDDFMLRSEEKVDEEVEYKSDGVKIIEQYGQDEKSSINLMSMYEAFEVIC</sequence>
<dbReference type="Proteomes" id="UP000245207">
    <property type="component" value="Unassembled WGS sequence"/>
</dbReference>
<proteinExistence type="predicted"/>
<reference evidence="1 2" key="1">
    <citation type="journal article" date="2018" name="Mol. Plant">
        <title>The genome of Artemisia annua provides insight into the evolution of Asteraceae family and artemisinin biosynthesis.</title>
        <authorList>
            <person name="Shen Q."/>
            <person name="Zhang L."/>
            <person name="Liao Z."/>
            <person name="Wang S."/>
            <person name="Yan T."/>
            <person name="Shi P."/>
            <person name="Liu M."/>
            <person name="Fu X."/>
            <person name="Pan Q."/>
            <person name="Wang Y."/>
            <person name="Lv Z."/>
            <person name="Lu X."/>
            <person name="Zhang F."/>
            <person name="Jiang W."/>
            <person name="Ma Y."/>
            <person name="Chen M."/>
            <person name="Hao X."/>
            <person name="Li L."/>
            <person name="Tang Y."/>
            <person name="Lv G."/>
            <person name="Zhou Y."/>
            <person name="Sun X."/>
            <person name="Brodelius P.E."/>
            <person name="Rose J.K.C."/>
            <person name="Tang K."/>
        </authorList>
    </citation>
    <scope>NUCLEOTIDE SEQUENCE [LARGE SCALE GENOMIC DNA]</scope>
    <source>
        <strain evidence="2">cv. Huhao1</strain>
        <tissue evidence="1">Leaf</tissue>
    </source>
</reference>
<dbReference type="AlphaFoldDB" id="A0A2U1KY55"/>
<organism evidence="1 2">
    <name type="scientific">Artemisia annua</name>
    <name type="common">Sweet wormwood</name>
    <dbReference type="NCBI Taxonomy" id="35608"/>
    <lineage>
        <taxon>Eukaryota</taxon>
        <taxon>Viridiplantae</taxon>
        <taxon>Streptophyta</taxon>
        <taxon>Embryophyta</taxon>
        <taxon>Tracheophyta</taxon>
        <taxon>Spermatophyta</taxon>
        <taxon>Magnoliopsida</taxon>
        <taxon>eudicotyledons</taxon>
        <taxon>Gunneridae</taxon>
        <taxon>Pentapetalae</taxon>
        <taxon>asterids</taxon>
        <taxon>campanulids</taxon>
        <taxon>Asterales</taxon>
        <taxon>Asteraceae</taxon>
        <taxon>Asteroideae</taxon>
        <taxon>Anthemideae</taxon>
        <taxon>Artemisiinae</taxon>
        <taxon>Artemisia</taxon>
    </lineage>
</organism>
<dbReference type="OrthoDB" id="1934703at2759"/>
<name>A0A2U1KY55_ARTAN</name>
<gene>
    <name evidence="1" type="ORF">CTI12_AA550760</name>
</gene>
<evidence type="ECO:0000313" key="2">
    <source>
        <dbReference type="Proteomes" id="UP000245207"/>
    </source>
</evidence>
<dbReference type="EMBL" id="PKPP01012912">
    <property type="protein sequence ID" value="PWA41681.1"/>
    <property type="molecule type" value="Genomic_DNA"/>
</dbReference>
<accession>A0A2U1KY55</accession>
<comment type="caution">
    <text evidence="1">The sequence shown here is derived from an EMBL/GenBank/DDBJ whole genome shotgun (WGS) entry which is preliminary data.</text>
</comment>
<protein>
    <submittedName>
        <fullName evidence="1">Zinc finger, BED-type</fullName>
    </submittedName>
</protein>